<reference evidence="1" key="1">
    <citation type="submission" date="2018-02" db="EMBL/GenBank/DDBJ databases">
        <title>Rhizophora mucronata_Transcriptome.</title>
        <authorList>
            <person name="Meera S.P."/>
            <person name="Sreeshan A."/>
            <person name="Augustine A."/>
        </authorList>
    </citation>
    <scope>NUCLEOTIDE SEQUENCE</scope>
    <source>
        <tissue evidence="1">Leaf</tissue>
    </source>
</reference>
<accession>A0A2P2KGN2</accession>
<proteinExistence type="predicted"/>
<name>A0A2P2KGN2_RHIMU</name>
<dbReference type="AlphaFoldDB" id="A0A2P2KGN2"/>
<sequence>MLSFLLFQSPNINKGISGGFKSKINHKTYDQFKNFAQTNL</sequence>
<protein>
    <submittedName>
        <fullName evidence="1">Uncharacterized protein</fullName>
    </submittedName>
</protein>
<organism evidence="1">
    <name type="scientific">Rhizophora mucronata</name>
    <name type="common">Asiatic mangrove</name>
    <dbReference type="NCBI Taxonomy" id="61149"/>
    <lineage>
        <taxon>Eukaryota</taxon>
        <taxon>Viridiplantae</taxon>
        <taxon>Streptophyta</taxon>
        <taxon>Embryophyta</taxon>
        <taxon>Tracheophyta</taxon>
        <taxon>Spermatophyta</taxon>
        <taxon>Magnoliopsida</taxon>
        <taxon>eudicotyledons</taxon>
        <taxon>Gunneridae</taxon>
        <taxon>Pentapetalae</taxon>
        <taxon>rosids</taxon>
        <taxon>fabids</taxon>
        <taxon>Malpighiales</taxon>
        <taxon>Rhizophoraceae</taxon>
        <taxon>Rhizophora</taxon>
    </lineage>
</organism>
<dbReference type="EMBL" id="GGEC01024398">
    <property type="protein sequence ID" value="MBX04882.1"/>
    <property type="molecule type" value="Transcribed_RNA"/>
</dbReference>
<evidence type="ECO:0000313" key="1">
    <source>
        <dbReference type="EMBL" id="MBX04882.1"/>
    </source>
</evidence>